<dbReference type="Proteomes" id="UP000034235">
    <property type="component" value="Unassembled WGS sequence"/>
</dbReference>
<organism evidence="2 3">
    <name type="scientific">Candidatus Daviesbacteria bacterium GW2011_GWA2_38_24</name>
    <dbReference type="NCBI Taxonomy" id="1618422"/>
    <lineage>
        <taxon>Bacteria</taxon>
        <taxon>Candidatus Daviesiibacteriota</taxon>
    </lineage>
</organism>
<comment type="caution">
    <text evidence="2">The sequence shown here is derived from an EMBL/GenBank/DDBJ whole genome shotgun (WGS) entry which is preliminary data.</text>
</comment>
<keyword evidence="1" id="KW-0472">Membrane</keyword>
<feature type="transmembrane region" description="Helical" evidence="1">
    <location>
        <begin position="64"/>
        <end position="84"/>
    </location>
</feature>
<accession>A0A0G0M0Y9</accession>
<evidence type="ECO:0000313" key="3">
    <source>
        <dbReference type="Proteomes" id="UP000034235"/>
    </source>
</evidence>
<keyword evidence="1" id="KW-0812">Transmembrane</keyword>
<dbReference type="EMBL" id="LBUP01000001">
    <property type="protein sequence ID" value="KKQ67319.1"/>
    <property type="molecule type" value="Genomic_DNA"/>
</dbReference>
<evidence type="ECO:0000313" key="2">
    <source>
        <dbReference type="EMBL" id="KKQ67319.1"/>
    </source>
</evidence>
<feature type="transmembrane region" description="Helical" evidence="1">
    <location>
        <begin position="9"/>
        <end position="30"/>
    </location>
</feature>
<protein>
    <submittedName>
        <fullName evidence="2">Uncharacterized protein</fullName>
    </submittedName>
</protein>
<evidence type="ECO:0000256" key="1">
    <source>
        <dbReference type="SAM" id="Phobius"/>
    </source>
</evidence>
<sequence length="89" mass="10439">MLGFTRKRFFLTLLLSIIIWFISAIIQAFVTAPKYIGTFSRGCQVTGYPIDICDFNFPNVSPAVVIGINIFIWFWVIHLFWGWFDKRRS</sequence>
<dbReference type="AlphaFoldDB" id="A0A0G0M0Y9"/>
<gene>
    <name evidence="2" type="ORF">US86_C0001G0246</name>
</gene>
<proteinExistence type="predicted"/>
<reference evidence="2 3" key="1">
    <citation type="journal article" date="2015" name="Nature">
        <title>rRNA introns, odd ribosomes, and small enigmatic genomes across a large radiation of phyla.</title>
        <authorList>
            <person name="Brown C.T."/>
            <person name="Hug L.A."/>
            <person name="Thomas B.C."/>
            <person name="Sharon I."/>
            <person name="Castelle C.J."/>
            <person name="Singh A."/>
            <person name="Wilkins M.J."/>
            <person name="Williams K.H."/>
            <person name="Banfield J.F."/>
        </authorList>
    </citation>
    <scope>NUCLEOTIDE SEQUENCE [LARGE SCALE GENOMIC DNA]</scope>
</reference>
<name>A0A0G0M0Y9_9BACT</name>
<keyword evidence="1" id="KW-1133">Transmembrane helix</keyword>